<name>A0A4Q9GM51_9HYPH</name>
<dbReference type="CDD" id="cd16282">
    <property type="entry name" value="metallo-hydrolase-like_MBL-fold"/>
    <property type="match status" value="1"/>
</dbReference>
<organism evidence="3 4">
    <name type="scientific">Hansschlegelia quercus</name>
    <dbReference type="NCBI Taxonomy" id="2528245"/>
    <lineage>
        <taxon>Bacteria</taxon>
        <taxon>Pseudomonadati</taxon>
        <taxon>Pseudomonadota</taxon>
        <taxon>Alphaproteobacteria</taxon>
        <taxon>Hyphomicrobiales</taxon>
        <taxon>Methylopilaceae</taxon>
        <taxon>Hansschlegelia</taxon>
    </lineage>
</organism>
<dbReference type="SUPFAM" id="SSF56281">
    <property type="entry name" value="Metallo-hydrolase/oxidoreductase"/>
    <property type="match status" value="1"/>
</dbReference>
<reference evidence="3 4" key="1">
    <citation type="submission" date="2019-02" db="EMBL/GenBank/DDBJ databases">
        <title>Hansschlegelia quercus sp. nov., a novel methylotrophic bacterium from buds of oak (Quercus robur L.).</title>
        <authorList>
            <person name="Agafonova N.V."/>
            <person name="Kaparullina E.N."/>
            <person name="Grouzdev D.S."/>
            <person name="Doronina N.V."/>
        </authorList>
    </citation>
    <scope>NUCLEOTIDE SEQUENCE [LARGE SCALE GENOMIC DNA]</scope>
    <source>
        <strain evidence="3 4">Dub</strain>
    </source>
</reference>
<dbReference type="Proteomes" id="UP000291613">
    <property type="component" value="Unassembled WGS sequence"/>
</dbReference>
<dbReference type="EMBL" id="SIUB01000002">
    <property type="protein sequence ID" value="TBN54511.1"/>
    <property type="molecule type" value="Genomic_DNA"/>
</dbReference>
<evidence type="ECO:0000256" key="1">
    <source>
        <dbReference type="ARBA" id="ARBA00005250"/>
    </source>
</evidence>
<proteinExistence type="inferred from homology"/>
<evidence type="ECO:0000313" key="3">
    <source>
        <dbReference type="EMBL" id="TBN54511.1"/>
    </source>
</evidence>
<comment type="similarity">
    <text evidence="1">Belongs to the metallo-beta-lactamase superfamily. Class-B beta-lactamase family.</text>
</comment>
<dbReference type="Gene3D" id="3.60.15.10">
    <property type="entry name" value="Ribonuclease Z/Hydroxyacylglutathione hydrolase-like"/>
    <property type="match status" value="1"/>
</dbReference>
<evidence type="ECO:0000259" key="2">
    <source>
        <dbReference type="SMART" id="SM00849"/>
    </source>
</evidence>
<accession>A0A4Q9GM51</accession>
<gene>
    <name evidence="3" type="ORF">EYR15_06695</name>
</gene>
<keyword evidence="4" id="KW-1185">Reference proteome</keyword>
<evidence type="ECO:0000313" key="4">
    <source>
        <dbReference type="Proteomes" id="UP000291613"/>
    </source>
</evidence>
<dbReference type="GO" id="GO:0016787">
    <property type="term" value="F:hydrolase activity"/>
    <property type="evidence" value="ECO:0007669"/>
    <property type="project" value="UniProtKB-KW"/>
</dbReference>
<dbReference type="GO" id="GO:0017001">
    <property type="term" value="P:antibiotic catabolic process"/>
    <property type="evidence" value="ECO:0007669"/>
    <property type="project" value="UniProtKB-ARBA"/>
</dbReference>
<keyword evidence="3" id="KW-0378">Hydrolase</keyword>
<dbReference type="AlphaFoldDB" id="A0A4Q9GM51"/>
<dbReference type="InterPro" id="IPR050855">
    <property type="entry name" value="NDM-1-like"/>
</dbReference>
<sequence>MTPEDPLRIVRSVRTGLVAVIAALIGGVSSAGAAEPLPVSEVAPGVFVYQAPYQLLAPGNQGAISNVGFIVGETAVAVIDAGNSRQSGERLLAAVRAKTRLPIRYVVNTHMHPDHTLGDIAFKAQGTQFVAHARFREALQARAPSYIEAAKRQMGDAFDESIGDIVLPDIDVKDRTTLDLGGRSIELEAEPKAHTDNDLTIFDKNTGTWFTGDLLFMGHVPAIDGSIEGWLAVMKRMASRGVARVVPGHGPASASWPDALAPQQRYLDRLRTDVKALIDQGADMREASEKAGISERDGWALFDDFNGRNAIEAYKELEWQ</sequence>
<dbReference type="PANTHER" id="PTHR42951:SF4">
    <property type="entry name" value="ACYL-COENZYME A THIOESTERASE MBLAC2"/>
    <property type="match status" value="1"/>
</dbReference>
<dbReference type="InterPro" id="IPR030829">
    <property type="entry name" value="SoxH-rel_PQQ_2"/>
</dbReference>
<dbReference type="InterPro" id="IPR001279">
    <property type="entry name" value="Metallo-B-lactamas"/>
</dbReference>
<dbReference type="NCBIfam" id="TIGR04559">
    <property type="entry name" value="SoxH_rel_PQQ_2"/>
    <property type="match status" value="1"/>
</dbReference>
<dbReference type="Pfam" id="PF00753">
    <property type="entry name" value="Lactamase_B"/>
    <property type="match status" value="1"/>
</dbReference>
<dbReference type="OrthoDB" id="420651at2"/>
<dbReference type="PANTHER" id="PTHR42951">
    <property type="entry name" value="METALLO-BETA-LACTAMASE DOMAIN-CONTAINING"/>
    <property type="match status" value="1"/>
</dbReference>
<feature type="domain" description="Metallo-beta-lactamase" evidence="2">
    <location>
        <begin position="64"/>
        <end position="249"/>
    </location>
</feature>
<protein>
    <submittedName>
        <fullName evidence="3">Quinoprotein relay system zinc metallohydrolase 2</fullName>
    </submittedName>
</protein>
<dbReference type="InterPro" id="IPR036866">
    <property type="entry name" value="RibonucZ/Hydroxyglut_hydro"/>
</dbReference>
<dbReference type="SMART" id="SM00849">
    <property type="entry name" value="Lactamase_B"/>
    <property type="match status" value="1"/>
</dbReference>
<comment type="caution">
    <text evidence="3">The sequence shown here is derived from an EMBL/GenBank/DDBJ whole genome shotgun (WGS) entry which is preliminary data.</text>
</comment>